<dbReference type="InterPro" id="IPR024540">
    <property type="entry name" value="DUF3879"/>
</dbReference>
<accession>A0A174UX47</accession>
<sequence>MTITGMTRFVQQNYKVQNSHLTPKLPNGSLPPKGHVNPYCPEGMDITGRTDFRRIVPVDEGVANKIKSLVFERMEKNGGMSGGEIESEIIKDYVMSLPPEERAAAGWTLNQISLQEADRLGEYVHQRDPSWNWGKPVKPDILDDYKSGMNILI</sequence>
<proteinExistence type="predicted"/>
<dbReference type="EMBL" id="WKPR01000026">
    <property type="protein sequence ID" value="MSB21731.1"/>
    <property type="molecule type" value="Genomic_DNA"/>
</dbReference>
<protein>
    <submittedName>
        <fullName evidence="1">Uncharacterized protein</fullName>
    </submittedName>
</protein>
<dbReference type="GeneID" id="63972810"/>
<reference evidence="1 2" key="1">
    <citation type="journal article" date="2019" name="Nat. Med.">
        <title>A library of human gut bacterial isolates paired with longitudinal multiomics data enables mechanistic microbiome research.</title>
        <authorList>
            <person name="Poyet M."/>
            <person name="Groussin M."/>
            <person name="Gibbons S.M."/>
            <person name="Avila-Pacheco J."/>
            <person name="Jiang X."/>
            <person name="Kearney S.M."/>
            <person name="Perrotta A.R."/>
            <person name="Berdy B."/>
            <person name="Zhao S."/>
            <person name="Lieberman T.D."/>
            <person name="Swanson P.K."/>
            <person name="Smith M."/>
            <person name="Roesemann S."/>
            <person name="Alexander J.E."/>
            <person name="Rich S.A."/>
            <person name="Livny J."/>
            <person name="Vlamakis H."/>
            <person name="Clish C."/>
            <person name="Bullock K."/>
            <person name="Deik A."/>
            <person name="Scott J."/>
            <person name="Pierce K.A."/>
            <person name="Xavier R.J."/>
            <person name="Alm E.J."/>
        </authorList>
    </citation>
    <scope>NUCLEOTIDE SEQUENCE [LARGE SCALE GENOMIC DNA]</scope>
    <source>
        <strain evidence="1 2">BIOML-A2</strain>
    </source>
</reference>
<dbReference type="Pfam" id="PF12995">
    <property type="entry name" value="DUF3879"/>
    <property type="match status" value="1"/>
</dbReference>
<dbReference type="RefSeq" id="WP_009260164.1">
    <property type="nucleotide sequence ID" value="NZ_CANCWG010000016.1"/>
</dbReference>
<name>A0A174UX47_FLAPL</name>
<organism evidence="1 2">
    <name type="scientific">Flavonifractor plautii</name>
    <name type="common">Fusobacterium plautii</name>
    <dbReference type="NCBI Taxonomy" id="292800"/>
    <lineage>
        <taxon>Bacteria</taxon>
        <taxon>Bacillati</taxon>
        <taxon>Bacillota</taxon>
        <taxon>Clostridia</taxon>
        <taxon>Eubacteriales</taxon>
        <taxon>Oscillospiraceae</taxon>
        <taxon>Flavonifractor</taxon>
    </lineage>
</organism>
<evidence type="ECO:0000313" key="2">
    <source>
        <dbReference type="Proteomes" id="UP000434475"/>
    </source>
</evidence>
<gene>
    <name evidence="1" type="ORF">GKE97_19830</name>
</gene>
<dbReference type="Proteomes" id="UP000434475">
    <property type="component" value="Unassembled WGS sequence"/>
</dbReference>
<evidence type="ECO:0000313" key="1">
    <source>
        <dbReference type="EMBL" id="MSB21731.1"/>
    </source>
</evidence>
<dbReference type="AlphaFoldDB" id="A0A174UX47"/>
<comment type="caution">
    <text evidence="1">The sequence shown here is derived from an EMBL/GenBank/DDBJ whole genome shotgun (WGS) entry which is preliminary data.</text>
</comment>